<reference evidence="1" key="1">
    <citation type="submission" date="2014-09" db="EMBL/GenBank/DDBJ databases">
        <authorList>
            <person name="Magalhaes I.L.F."/>
            <person name="Oliveira U."/>
            <person name="Santos F.R."/>
            <person name="Vidigal T.H.D.A."/>
            <person name="Brescovit A.D."/>
            <person name="Santos A.J."/>
        </authorList>
    </citation>
    <scope>NUCLEOTIDE SEQUENCE</scope>
    <source>
        <tissue evidence="1">Shoot tissue taken approximately 20 cm above the soil surface</tissue>
    </source>
</reference>
<name>A0A0A9HN75_ARUDO</name>
<reference evidence="1" key="2">
    <citation type="journal article" date="2015" name="Data Brief">
        <title>Shoot transcriptome of the giant reed, Arundo donax.</title>
        <authorList>
            <person name="Barrero R.A."/>
            <person name="Guerrero F.D."/>
            <person name="Moolhuijzen P."/>
            <person name="Goolsby J.A."/>
            <person name="Tidwell J."/>
            <person name="Bellgard S.E."/>
            <person name="Bellgard M.I."/>
        </authorList>
    </citation>
    <scope>NUCLEOTIDE SEQUENCE</scope>
    <source>
        <tissue evidence="1">Shoot tissue taken approximately 20 cm above the soil surface</tissue>
    </source>
</reference>
<proteinExistence type="predicted"/>
<accession>A0A0A9HN75</accession>
<protein>
    <submittedName>
        <fullName evidence="1">Uncharacterized protein</fullName>
    </submittedName>
</protein>
<evidence type="ECO:0000313" key="1">
    <source>
        <dbReference type="EMBL" id="JAE37304.1"/>
    </source>
</evidence>
<organism evidence="1">
    <name type="scientific">Arundo donax</name>
    <name type="common">Giant reed</name>
    <name type="synonym">Donax arundinaceus</name>
    <dbReference type="NCBI Taxonomy" id="35708"/>
    <lineage>
        <taxon>Eukaryota</taxon>
        <taxon>Viridiplantae</taxon>
        <taxon>Streptophyta</taxon>
        <taxon>Embryophyta</taxon>
        <taxon>Tracheophyta</taxon>
        <taxon>Spermatophyta</taxon>
        <taxon>Magnoliopsida</taxon>
        <taxon>Liliopsida</taxon>
        <taxon>Poales</taxon>
        <taxon>Poaceae</taxon>
        <taxon>PACMAD clade</taxon>
        <taxon>Arundinoideae</taxon>
        <taxon>Arundineae</taxon>
        <taxon>Arundo</taxon>
    </lineage>
</organism>
<sequence length="8" mass="1022">MQCHQTFK</sequence>
<dbReference type="EMBL" id="GBRH01160592">
    <property type="protein sequence ID" value="JAE37304.1"/>
    <property type="molecule type" value="Transcribed_RNA"/>
</dbReference>